<accession>A0A2C8FCQ8</accession>
<dbReference type="AlphaFoldDB" id="A0A2C8FCQ8"/>
<reference evidence="2" key="1">
    <citation type="submission" date="2017-09" db="EMBL/GenBank/DDBJ databases">
        <authorList>
            <person name="Regsiter A."/>
            <person name="William W."/>
        </authorList>
    </citation>
    <scope>NUCLEOTIDE SEQUENCE [LARGE SCALE GENOMIC DNA]</scope>
    <source>
        <strain evidence="2">500-1</strain>
    </source>
</reference>
<name>A0A2C8FCQ8_9BACT</name>
<organism evidence="1 2">
    <name type="scientific">Pseudodesulfovibrio profundus</name>
    <dbReference type="NCBI Taxonomy" id="57320"/>
    <lineage>
        <taxon>Bacteria</taxon>
        <taxon>Pseudomonadati</taxon>
        <taxon>Thermodesulfobacteriota</taxon>
        <taxon>Desulfovibrionia</taxon>
        <taxon>Desulfovibrionales</taxon>
        <taxon>Desulfovibrionaceae</taxon>
    </lineage>
</organism>
<dbReference type="KEGG" id="pprf:DPRO_3297"/>
<dbReference type="Proteomes" id="UP000219215">
    <property type="component" value="Chromosome DPRO"/>
</dbReference>
<evidence type="ECO:0000313" key="1">
    <source>
        <dbReference type="EMBL" id="SOB60209.1"/>
    </source>
</evidence>
<proteinExistence type="predicted"/>
<protein>
    <submittedName>
        <fullName evidence="1">Uncharacterized protein</fullName>
    </submittedName>
</protein>
<keyword evidence="2" id="KW-1185">Reference proteome</keyword>
<evidence type="ECO:0000313" key="2">
    <source>
        <dbReference type="Proteomes" id="UP000219215"/>
    </source>
</evidence>
<sequence length="50" mass="5790">MNLQPMTTFAKTFLHEALSLFIKTELLSTNQRESLINKTTKICQLIIYTT</sequence>
<gene>
    <name evidence="1" type="ORF">DPRO_3297</name>
</gene>
<dbReference type="EMBL" id="LT907975">
    <property type="protein sequence ID" value="SOB60209.1"/>
    <property type="molecule type" value="Genomic_DNA"/>
</dbReference>